<organism evidence="2 3">
    <name type="scientific">Hyaloscypha variabilis (strain UAMH 11265 / GT02V1 / F)</name>
    <name type="common">Meliniomyces variabilis</name>
    <dbReference type="NCBI Taxonomy" id="1149755"/>
    <lineage>
        <taxon>Eukaryota</taxon>
        <taxon>Fungi</taxon>
        <taxon>Dikarya</taxon>
        <taxon>Ascomycota</taxon>
        <taxon>Pezizomycotina</taxon>
        <taxon>Leotiomycetes</taxon>
        <taxon>Helotiales</taxon>
        <taxon>Hyaloscyphaceae</taxon>
        <taxon>Hyaloscypha</taxon>
        <taxon>Hyaloscypha variabilis</taxon>
    </lineage>
</organism>
<evidence type="ECO:0000313" key="3">
    <source>
        <dbReference type="Proteomes" id="UP000235786"/>
    </source>
</evidence>
<evidence type="ECO:0000256" key="1">
    <source>
        <dbReference type="SAM" id="MobiDB-lite"/>
    </source>
</evidence>
<dbReference type="OrthoDB" id="10012048at2759"/>
<dbReference type="Proteomes" id="UP000235786">
    <property type="component" value="Unassembled WGS sequence"/>
</dbReference>
<evidence type="ECO:0000313" key="2">
    <source>
        <dbReference type="EMBL" id="PMD31676.1"/>
    </source>
</evidence>
<protein>
    <submittedName>
        <fullName evidence="2">Uncharacterized protein</fullName>
    </submittedName>
</protein>
<dbReference type="STRING" id="1149755.A0A2J6QZH7"/>
<accession>A0A2J6QZH7</accession>
<keyword evidence="3" id="KW-1185">Reference proteome</keyword>
<gene>
    <name evidence="2" type="ORF">L207DRAFT_572483</name>
</gene>
<reference evidence="2 3" key="1">
    <citation type="submission" date="2016-04" db="EMBL/GenBank/DDBJ databases">
        <title>A degradative enzymes factory behind the ericoid mycorrhizal symbiosis.</title>
        <authorList>
            <consortium name="DOE Joint Genome Institute"/>
            <person name="Martino E."/>
            <person name="Morin E."/>
            <person name="Grelet G."/>
            <person name="Kuo A."/>
            <person name="Kohler A."/>
            <person name="Daghino S."/>
            <person name="Barry K."/>
            <person name="Choi C."/>
            <person name="Cichocki N."/>
            <person name="Clum A."/>
            <person name="Copeland A."/>
            <person name="Hainaut M."/>
            <person name="Haridas S."/>
            <person name="Labutti K."/>
            <person name="Lindquist E."/>
            <person name="Lipzen A."/>
            <person name="Khouja H.-R."/>
            <person name="Murat C."/>
            <person name="Ohm R."/>
            <person name="Olson A."/>
            <person name="Spatafora J."/>
            <person name="Veneault-Fourrey C."/>
            <person name="Henrissat B."/>
            <person name="Grigoriev I."/>
            <person name="Martin F."/>
            <person name="Perotto S."/>
        </authorList>
    </citation>
    <scope>NUCLEOTIDE SEQUENCE [LARGE SCALE GENOMIC DNA]</scope>
    <source>
        <strain evidence="2 3">F</strain>
    </source>
</reference>
<dbReference type="AlphaFoldDB" id="A0A2J6QZH7"/>
<sequence length="271" mass="30608">MLFSAPRCFWFTQEAIPPESVVFLYQTGTIALTDYGDMQRVSTPRPKKSTANAPPVAGLQTANASRTAPAVPRPVPVPSASTLWLASPHFSARSVRASPCFLTYLKNSLEKSKQSTINFESDVLVDELRCKLLGVPPGRSLTVPPKDDVFNYDMDEDMGNWAKEWKKPDLTREQRGALTKKLFIAGLGVEEYSGMWFYSFCRGNWQEDHCTIHCDVCRECNDWREVSLFPYCIDIYFSEMTERACFLNSVWGLVYARITGADIDAFDIHSV</sequence>
<dbReference type="EMBL" id="KZ613961">
    <property type="protein sequence ID" value="PMD31676.1"/>
    <property type="molecule type" value="Genomic_DNA"/>
</dbReference>
<name>A0A2J6QZH7_HYAVF</name>
<proteinExistence type="predicted"/>
<feature type="region of interest" description="Disordered" evidence="1">
    <location>
        <begin position="38"/>
        <end position="57"/>
    </location>
</feature>